<name>G4D208_9FIRM</name>
<gene>
    <name evidence="1" type="ORF">HMPREF9129_0438</name>
</gene>
<keyword evidence="2" id="KW-1185">Reference proteome</keyword>
<dbReference type="HOGENOM" id="CLU_3255513_0_0_9"/>
<dbReference type="STRING" id="997350.HMPREF9129_0438"/>
<sequence length="42" mass="4890">MSGAEITKKFKSKSKNKFLITLSKDPYIFNNNSDKKVKLSYF</sequence>
<dbReference type="AlphaFoldDB" id="G4D208"/>
<comment type="caution">
    <text evidence="1">The sequence shown here is derived from an EMBL/GenBank/DDBJ whole genome shotgun (WGS) entry which is preliminary data.</text>
</comment>
<reference evidence="1 2" key="1">
    <citation type="submission" date="2011-06" db="EMBL/GenBank/DDBJ databases">
        <authorList>
            <person name="Muzny D."/>
            <person name="Qin X."/>
            <person name="Deng J."/>
            <person name="Jiang H."/>
            <person name="Liu Y."/>
            <person name="Qu J."/>
            <person name="Song X.-Z."/>
            <person name="Zhang L."/>
            <person name="Thornton R."/>
            <person name="Coyle M."/>
            <person name="Francisco L."/>
            <person name="Jackson L."/>
            <person name="Javaid M."/>
            <person name="Korchina V."/>
            <person name="Kovar C."/>
            <person name="Mata R."/>
            <person name="Mathew T."/>
            <person name="Ngo R."/>
            <person name="Nguyen L."/>
            <person name="Nguyen N."/>
            <person name="Okwuonu G."/>
            <person name="Ongeri F."/>
            <person name="Pham C."/>
            <person name="Simmons D."/>
            <person name="Wilczek-Boney K."/>
            <person name="Hale W."/>
            <person name="Jakkamsetti A."/>
            <person name="Pham P."/>
            <person name="Ruth R."/>
            <person name="San Lucas F."/>
            <person name="Warren J."/>
            <person name="Zhang J."/>
            <person name="Zhao Z."/>
            <person name="Zhou C."/>
            <person name="Zhu D."/>
            <person name="Lee S."/>
            <person name="Bess C."/>
            <person name="Blankenburg K."/>
            <person name="Forbes L."/>
            <person name="Fu Q."/>
            <person name="Gubbala S."/>
            <person name="Hirani K."/>
            <person name="Jayaseelan J.C."/>
            <person name="Lara F."/>
            <person name="Munidasa M."/>
            <person name="Palculict T."/>
            <person name="Patil S."/>
            <person name="Pu L.-L."/>
            <person name="Saada N."/>
            <person name="Tang L."/>
            <person name="Weissenberger G."/>
            <person name="Zhu Y."/>
            <person name="Hemphill L."/>
            <person name="Shang Y."/>
            <person name="Youmans B."/>
            <person name="Ayvaz T."/>
            <person name="Ross M."/>
            <person name="Santibanez J."/>
            <person name="Aqrawi P."/>
            <person name="Gross S."/>
            <person name="Joshi V."/>
            <person name="Fowler G."/>
            <person name="Nazareth L."/>
            <person name="Reid J."/>
            <person name="Worley K."/>
            <person name="Petrosino J."/>
            <person name="Highlander S."/>
            <person name="Gibbs R."/>
        </authorList>
    </citation>
    <scope>NUCLEOTIDE SEQUENCE [LARGE SCALE GENOMIC DNA]</scope>
    <source>
        <strain evidence="1 2">ATCC 29427</strain>
    </source>
</reference>
<protein>
    <submittedName>
        <fullName evidence="1">Uncharacterized protein</fullName>
    </submittedName>
</protein>
<evidence type="ECO:0000313" key="2">
    <source>
        <dbReference type="Proteomes" id="UP000003422"/>
    </source>
</evidence>
<accession>G4D208</accession>
<dbReference type="Proteomes" id="UP000003422">
    <property type="component" value="Unassembled WGS sequence"/>
</dbReference>
<dbReference type="EMBL" id="AGBB01000034">
    <property type="protein sequence ID" value="EGY80439.1"/>
    <property type="molecule type" value="Genomic_DNA"/>
</dbReference>
<proteinExistence type="predicted"/>
<organism evidence="1 2">
    <name type="scientific">Peptoniphilus indolicus ATCC 29427</name>
    <dbReference type="NCBI Taxonomy" id="997350"/>
    <lineage>
        <taxon>Bacteria</taxon>
        <taxon>Bacillati</taxon>
        <taxon>Bacillota</taxon>
        <taxon>Tissierellia</taxon>
        <taxon>Tissierellales</taxon>
        <taxon>Peptoniphilaceae</taxon>
        <taxon>Peptoniphilus</taxon>
    </lineage>
</organism>
<dbReference type="PATRIC" id="fig|997350.3.peg.425"/>
<evidence type="ECO:0000313" key="1">
    <source>
        <dbReference type="EMBL" id="EGY80439.1"/>
    </source>
</evidence>